<name>J9ES98_WUCBA</name>
<dbReference type="EMBL" id="ADBV01001140">
    <property type="protein sequence ID" value="EJW85446.1"/>
    <property type="molecule type" value="Genomic_DNA"/>
</dbReference>
<feature type="non-terminal residue" evidence="1">
    <location>
        <position position="92"/>
    </location>
</feature>
<evidence type="ECO:0000313" key="1">
    <source>
        <dbReference type="EMBL" id="EJW85446.1"/>
    </source>
</evidence>
<protein>
    <submittedName>
        <fullName evidence="1">Uncharacterized protein</fullName>
    </submittedName>
</protein>
<accession>J9ES98</accession>
<proteinExistence type="predicted"/>
<comment type="caution">
    <text evidence="1">The sequence shown here is derived from an EMBL/GenBank/DDBJ whole genome shotgun (WGS) entry which is preliminary data.</text>
</comment>
<sequence length="92" mass="10840">MYIYIHTRTCTRTRTHIAGPKMIIYRRQKTQCYGTMLLDRIVILIGIRNISVDFKTQRLEFWGGFYQKGIIPSFKFGLEDSDDCIDSEILVE</sequence>
<reference evidence="2" key="1">
    <citation type="submission" date="2012-08" db="EMBL/GenBank/DDBJ databases">
        <title>The Genome Sequence of Wuchereria bancrofti.</title>
        <authorList>
            <person name="Nutman T.B."/>
            <person name="Fink D.L."/>
            <person name="Russ C."/>
            <person name="Young S."/>
            <person name="Zeng Q."/>
            <person name="Koehrsen M."/>
            <person name="Alvarado L."/>
            <person name="Berlin A."/>
            <person name="Chapman S.B."/>
            <person name="Chen Z."/>
            <person name="Freedman E."/>
            <person name="Gellesch M."/>
            <person name="Goldberg J."/>
            <person name="Griggs A."/>
            <person name="Gujja S."/>
            <person name="Heilman E.R."/>
            <person name="Heiman D."/>
            <person name="Hepburn T."/>
            <person name="Howarth C."/>
            <person name="Jen D."/>
            <person name="Larson L."/>
            <person name="Lewis B."/>
            <person name="Mehta T."/>
            <person name="Park D."/>
            <person name="Pearson M."/>
            <person name="Roberts A."/>
            <person name="Saif S."/>
            <person name="Shea T."/>
            <person name="Shenoy N."/>
            <person name="Sisk P."/>
            <person name="Stolte C."/>
            <person name="Sykes S."/>
            <person name="Walk T."/>
            <person name="White J."/>
            <person name="Yandava C."/>
            <person name="Haas B."/>
            <person name="Henn M.R."/>
            <person name="Nusbaum C."/>
            <person name="Birren B."/>
        </authorList>
    </citation>
    <scope>NUCLEOTIDE SEQUENCE [LARGE SCALE GENOMIC DNA]</scope>
    <source>
        <strain evidence="2">NA</strain>
    </source>
</reference>
<dbReference type="AlphaFoldDB" id="J9ES98"/>
<gene>
    <name evidence="1" type="ORF">WUBG_03646</name>
</gene>
<evidence type="ECO:0000313" key="2">
    <source>
        <dbReference type="Proteomes" id="UP000004810"/>
    </source>
</evidence>
<dbReference type="Proteomes" id="UP000004810">
    <property type="component" value="Unassembled WGS sequence"/>
</dbReference>
<organism evidence="1 2">
    <name type="scientific">Wuchereria bancrofti</name>
    <dbReference type="NCBI Taxonomy" id="6293"/>
    <lineage>
        <taxon>Eukaryota</taxon>
        <taxon>Metazoa</taxon>
        <taxon>Ecdysozoa</taxon>
        <taxon>Nematoda</taxon>
        <taxon>Chromadorea</taxon>
        <taxon>Rhabditida</taxon>
        <taxon>Spirurina</taxon>
        <taxon>Spiruromorpha</taxon>
        <taxon>Filarioidea</taxon>
        <taxon>Onchocercidae</taxon>
        <taxon>Wuchereria</taxon>
    </lineage>
</organism>